<evidence type="ECO:0000256" key="5">
    <source>
        <dbReference type="ARBA" id="ARBA00022576"/>
    </source>
</evidence>
<comment type="function">
    <text evidence="9">Involved in the synthesis of meso-diaminopimelate (m-DAP or DL-DAP), required for both lysine and peptidoglycan biosynthesis. Catalyzes the direct conversion of tetrahydrodipicolinate to LL-diaminopimelate.</text>
</comment>
<dbReference type="HAMAP" id="MF_01642">
    <property type="entry name" value="DapL_aminotrans_1"/>
    <property type="match status" value="1"/>
</dbReference>
<evidence type="ECO:0000256" key="9">
    <source>
        <dbReference type="HAMAP-Rule" id="MF_01642"/>
    </source>
</evidence>
<dbReference type="InterPro" id="IPR004839">
    <property type="entry name" value="Aminotransferase_I/II_large"/>
</dbReference>
<dbReference type="Gene3D" id="3.90.1150.10">
    <property type="entry name" value="Aspartate Aminotransferase, domain 1"/>
    <property type="match status" value="1"/>
</dbReference>
<keyword evidence="6 9" id="KW-0808">Transferase</keyword>
<feature type="binding site" evidence="9">
    <location>
        <position position="178"/>
    </location>
    <ligand>
        <name>substrate</name>
    </ligand>
</feature>
<dbReference type="OrthoDB" id="9813612at2"/>
<dbReference type="NCBIfam" id="TIGR03542">
    <property type="entry name" value="DAPAT_plant"/>
    <property type="match status" value="1"/>
</dbReference>
<feature type="binding site" evidence="9">
    <location>
        <begin position="237"/>
        <end position="239"/>
    </location>
    <ligand>
        <name>pyridoxal 5'-phosphate</name>
        <dbReference type="ChEBI" id="CHEBI:597326"/>
    </ligand>
</feature>
<feature type="binding site" evidence="9">
    <location>
        <position position="178"/>
    </location>
    <ligand>
        <name>pyridoxal 5'-phosphate</name>
        <dbReference type="ChEBI" id="CHEBI:597326"/>
    </ligand>
</feature>
<dbReference type="EMBL" id="CZBX01000011">
    <property type="protein sequence ID" value="CUQ91103.1"/>
    <property type="molecule type" value="Genomic_DNA"/>
</dbReference>
<evidence type="ECO:0000256" key="2">
    <source>
        <dbReference type="ARBA" id="ARBA00004982"/>
    </source>
</evidence>
<dbReference type="InterPro" id="IPR015424">
    <property type="entry name" value="PyrdxlP-dep_Trfase"/>
</dbReference>
<dbReference type="GO" id="GO:0010285">
    <property type="term" value="F:L,L-diaminopimelate aminotransferase activity"/>
    <property type="evidence" value="ECO:0007669"/>
    <property type="project" value="UniProtKB-UniRule"/>
</dbReference>
<dbReference type="AlphaFoldDB" id="A0A174ZUP3"/>
<dbReference type="GO" id="GO:0030170">
    <property type="term" value="F:pyridoxal phosphate binding"/>
    <property type="evidence" value="ECO:0007669"/>
    <property type="project" value="UniProtKB-UniRule"/>
</dbReference>
<evidence type="ECO:0000256" key="6">
    <source>
        <dbReference type="ARBA" id="ARBA00022679"/>
    </source>
</evidence>
<accession>A0A174ZUP3</accession>
<dbReference type="UniPathway" id="UPA00034">
    <property type="reaction ID" value="UER00466"/>
</dbReference>
<keyword evidence="5 9" id="KW-0032">Aminotransferase</keyword>
<organism evidence="11 12">
    <name type="scientific">[Ruminococcus] torques</name>
    <dbReference type="NCBI Taxonomy" id="33039"/>
    <lineage>
        <taxon>Bacteria</taxon>
        <taxon>Bacillati</taxon>
        <taxon>Bacillota</taxon>
        <taxon>Clostridia</taxon>
        <taxon>Lachnospirales</taxon>
        <taxon>Lachnospiraceae</taxon>
        <taxon>Mediterraneibacter</taxon>
    </lineage>
</organism>
<feature type="binding site" evidence="9">
    <location>
        <begin position="109"/>
        <end position="110"/>
    </location>
    <ligand>
        <name>pyridoxal 5'-phosphate</name>
        <dbReference type="ChEBI" id="CHEBI:597326"/>
    </ligand>
</feature>
<dbReference type="Gene3D" id="3.40.640.10">
    <property type="entry name" value="Type I PLP-dependent aspartate aminotransferase-like (Major domain)"/>
    <property type="match status" value="1"/>
</dbReference>
<dbReference type="FunFam" id="3.40.640.10:FF:000099">
    <property type="entry name" value="LL-diaminopimelate aminotransferase, chloroplastic"/>
    <property type="match status" value="1"/>
</dbReference>
<dbReference type="Pfam" id="PF00155">
    <property type="entry name" value="Aminotran_1_2"/>
    <property type="match status" value="1"/>
</dbReference>
<keyword evidence="7 9" id="KW-0663">Pyridoxal phosphate</keyword>
<evidence type="ECO:0000256" key="4">
    <source>
        <dbReference type="ARBA" id="ARBA00018052"/>
    </source>
</evidence>
<feature type="binding site" evidence="9">
    <location>
        <position position="74"/>
    </location>
    <ligand>
        <name>pyridoxal 5'-phosphate</name>
        <dbReference type="ChEBI" id="CHEBI:597326"/>
    </ligand>
</feature>
<proteinExistence type="inferred from homology"/>
<evidence type="ECO:0000256" key="1">
    <source>
        <dbReference type="ARBA" id="ARBA00001933"/>
    </source>
</evidence>
<dbReference type="Proteomes" id="UP000078383">
    <property type="component" value="Unassembled WGS sequence"/>
</dbReference>
<comment type="pathway">
    <text evidence="2 9">Amino-acid biosynthesis; L-lysine biosynthesis via DAP pathway; LL-2,6-diaminopimelate from (S)-tetrahydrodipicolinate (aminotransferase route): step 1/1.</text>
</comment>
<evidence type="ECO:0000256" key="3">
    <source>
        <dbReference type="ARBA" id="ARBA00013138"/>
    </source>
</evidence>
<feature type="binding site" evidence="9">
    <location>
        <position position="209"/>
    </location>
    <ligand>
        <name>pyridoxal 5'-phosphate</name>
        <dbReference type="ChEBI" id="CHEBI:597326"/>
    </ligand>
</feature>
<feature type="binding site" evidence="9">
    <location>
        <position position="283"/>
    </location>
    <ligand>
        <name>pyridoxal 5'-phosphate</name>
        <dbReference type="ChEBI" id="CHEBI:597326"/>
    </ligand>
</feature>
<reference evidence="11 12" key="1">
    <citation type="submission" date="2015-09" db="EMBL/GenBank/DDBJ databases">
        <authorList>
            <consortium name="Pathogen Informatics"/>
        </authorList>
    </citation>
    <scope>NUCLEOTIDE SEQUENCE [LARGE SCALE GENOMIC DNA]</scope>
    <source>
        <strain evidence="11 12">2789STDY5834889</strain>
    </source>
</reference>
<feature type="binding site" evidence="9">
    <location>
        <position position="248"/>
    </location>
    <ligand>
        <name>pyridoxal 5'-phosphate</name>
        <dbReference type="ChEBI" id="CHEBI:597326"/>
    </ligand>
</feature>
<feature type="binding site" evidence="9">
    <location>
        <position position="283"/>
    </location>
    <ligand>
        <name>substrate</name>
    </ligand>
</feature>
<feature type="modified residue" description="N6-(pyridoxal phosphate)lysine" evidence="9">
    <location>
        <position position="240"/>
    </location>
</feature>
<comment type="subunit">
    <text evidence="9">Homodimer.</text>
</comment>
<evidence type="ECO:0000313" key="11">
    <source>
        <dbReference type="EMBL" id="CUQ91103.1"/>
    </source>
</evidence>
<dbReference type="CDD" id="cd00609">
    <property type="entry name" value="AAT_like"/>
    <property type="match status" value="1"/>
</dbReference>
<dbReference type="InterPro" id="IPR019942">
    <property type="entry name" value="DapL/ALD1"/>
</dbReference>
<comment type="similarity">
    <text evidence="9">Belongs to the class-I pyridoxal-phosphate-dependent aminotransferase family. LL-diaminopimelate aminotransferase subfamily.</text>
</comment>
<feature type="binding site" evidence="9">
    <location>
        <position position="133"/>
    </location>
    <ligand>
        <name>pyridoxal 5'-phosphate</name>
        <dbReference type="ChEBI" id="CHEBI:597326"/>
    </ligand>
</feature>
<dbReference type="InterPro" id="IPR015422">
    <property type="entry name" value="PyrdxlP-dep_Trfase_small"/>
</dbReference>
<dbReference type="PANTHER" id="PTHR43144">
    <property type="entry name" value="AMINOTRANSFERASE"/>
    <property type="match status" value="1"/>
</dbReference>
<feature type="binding site" evidence="9">
    <location>
        <position position="110"/>
    </location>
    <ligand>
        <name>substrate</name>
    </ligand>
</feature>
<dbReference type="GO" id="GO:0033362">
    <property type="term" value="P:lysine biosynthetic process via diaminopimelate, diaminopimelate-aminotransferase pathway"/>
    <property type="evidence" value="ECO:0007669"/>
    <property type="project" value="UniProtKB-UniRule"/>
</dbReference>
<feature type="domain" description="Aminotransferase class I/classII large" evidence="10">
    <location>
        <begin position="37"/>
        <end position="396"/>
    </location>
</feature>
<feature type="binding site" evidence="9">
    <location>
        <position position="133"/>
    </location>
    <ligand>
        <name>substrate</name>
    </ligand>
</feature>
<sequence length="400" mass="44847">MVKLNENYQNVKDSYLFAEIARRVKVYEETHPEKAADIIRLGIGDVTLPLTKSVIEALHEAVDSQAVSETFKGYGPEQGYAFAQEAIADYYARNGVEVKATDIFISDGAKSDTGNITELFAKDNVVLVPDPVYPVYVDTNTMDGKNIIYMNGTKENDFLPMPDENVKADIIYLCSPNNPTGACYNKEQLEAWVAYALKNDAVILYDSAYEAFITDPTLPRSIYAIEGAKKCAIEFCSLSKTAGFTGTRFSYTVVPEELVFETSNGGTLSLHNMWNRRQCTKFNGTPYIIQYAGAKVFTEEGMKECQENIGYYRENARMIAETLEKKGISFTGGVNSPYIWFECPKGMESWEFFDYLLENAQVVGTPGAGFGENGKNYFRLTSFGKHEKTKEAMERFNSLF</sequence>
<comment type="catalytic activity">
    <reaction evidence="8 9">
        <text>(2S,6S)-2,6-diaminopimelate + 2-oxoglutarate = (S)-2,3,4,5-tetrahydrodipicolinate + L-glutamate + H2O + H(+)</text>
        <dbReference type="Rhea" id="RHEA:23988"/>
        <dbReference type="ChEBI" id="CHEBI:15377"/>
        <dbReference type="ChEBI" id="CHEBI:15378"/>
        <dbReference type="ChEBI" id="CHEBI:16810"/>
        <dbReference type="ChEBI" id="CHEBI:16845"/>
        <dbReference type="ChEBI" id="CHEBI:29985"/>
        <dbReference type="ChEBI" id="CHEBI:57609"/>
        <dbReference type="EC" id="2.6.1.83"/>
    </reaction>
</comment>
<feature type="binding site" evidence="9">
    <location>
        <position position="15"/>
    </location>
    <ligand>
        <name>substrate</name>
    </ligand>
</feature>
<dbReference type="SUPFAM" id="SSF53383">
    <property type="entry name" value="PLP-dependent transferases"/>
    <property type="match status" value="1"/>
</dbReference>
<evidence type="ECO:0000313" key="12">
    <source>
        <dbReference type="Proteomes" id="UP000078383"/>
    </source>
</evidence>
<name>A0A174ZUP3_9FIRM</name>
<comment type="cofactor">
    <cofactor evidence="1 9">
        <name>pyridoxal 5'-phosphate</name>
        <dbReference type="ChEBI" id="CHEBI:597326"/>
    </cofactor>
</comment>
<dbReference type="RefSeq" id="WP_055173045.1">
    <property type="nucleotide sequence ID" value="NZ_CZBX01000011.1"/>
</dbReference>
<feature type="binding site" evidence="9">
    <location>
        <position position="379"/>
    </location>
    <ligand>
        <name>substrate</name>
    </ligand>
</feature>
<evidence type="ECO:0000259" key="10">
    <source>
        <dbReference type="Pfam" id="PF00155"/>
    </source>
</evidence>
<dbReference type="InterPro" id="IPR015421">
    <property type="entry name" value="PyrdxlP-dep_Trfase_major"/>
</dbReference>
<feature type="binding site" evidence="9">
    <location>
        <position position="44"/>
    </location>
    <ligand>
        <name>substrate</name>
    </ligand>
</feature>
<protein>
    <recommendedName>
        <fullName evidence="4 9">LL-diaminopimelate aminotransferase</fullName>
        <shortName evidence="9">DAP-AT</shortName>
        <shortName evidence="9">DAP-aminotransferase</shortName>
        <shortName evidence="9">LL-DAP-aminotransferase</shortName>
        <ecNumber evidence="3 9">2.6.1.83</ecNumber>
    </recommendedName>
</protein>
<evidence type="ECO:0000256" key="8">
    <source>
        <dbReference type="ARBA" id="ARBA00051934"/>
    </source>
</evidence>
<gene>
    <name evidence="9 11" type="primary">dapL</name>
    <name evidence="11" type="ORF">ERS852502_02346</name>
</gene>
<evidence type="ECO:0000256" key="7">
    <source>
        <dbReference type="ARBA" id="ARBA00022898"/>
    </source>
</evidence>
<dbReference type="EC" id="2.6.1.83" evidence="3 9"/>